<accession>A0A1N5W039</accession>
<evidence type="ECO:0000256" key="6">
    <source>
        <dbReference type="NCBIfam" id="TIGR01225"/>
    </source>
</evidence>
<dbReference type="NCBIfam" id="TIGR01225">
    <property type="entry name" value="hutH"/>
    <property type="match status" value="1"/>
</dbReference>
<evidence type="ECO:0000313" key="11">
    <source>
        <dbReference type="Proteomes" id="UP000195607"/>
    </source>
</evidence>
<dbReference type="AlphaFoldDB" id="A0A1N5W039"/>
<dbReference type="Gene3D" id="1.10.275.10">
    <property type="entry name" value="Fumarase/aspartase (N-terminal domain)"/>
    <property type="match status" value="1"/>
</dbReference>
<dbReference type="FunFam" id="1.10.275.10:FF:000005">
    <property type="entry name" value="Histidine ammonia-lyase"/>
    <property type="match status" value="1"/>
</dbReference>
<evidence type="ECO:0000256" key="4">
    <source>
        <dbReference type="ARBA" id="ARBA00023239"/>
    </source>
</evidence>
<reference evidence="10 11" key="1">
    <citation type="submission" date="2016-04" db="EMBL/GenBank/DDBJ databases">
        <authorList>
            <person name="Evans L.H."/>
            <person name="Alamgir A."/>
            <person name="Owens N."/>
            <person name="Weber N.D."/>
            <person name="Virtaneva K."/>
            <person name="Barbian K."/>
            <person name="Babar A."/>
            <person name="Rosenke K."/>
        </authorList>
    </citation>
    <scope>NUCLEOTIDE SEQUENCE [LARGE SCALE GENOMIC DNA]</scope>
    <source>
        <strain evidence="11">S5(T) (JCM 30642 \VKM B-2941)</strain>
    </source>
</reference>
<dbReference type="NCBIfam" id="NF006871">
    <property type="entry name" value="PRK09367.1"/>
    <property type="match status" value="1"/>
</dbReference>
<dbReference type="UniPathway" id="UPA00379">
    <property type="reaction ID" value="UER00549"/>
</dbReference>
<dbReference type="Pfam" id="PF00221">
    <property type="entry name" value="Lyase_aromatic"/>
    <property type="match status" value="1"/>
</dbReference>
<protein>
    <recommendedName>
        <fullName evidence="2 6">Histidine ammonia-lyase</fullName>
        <ecNumber evidence="2 6">4.3.1.3</ecNumber>
    </recommendedName>
</protein>
<dbReference type="InterPro" id="IPR024083">
    <property type="entry name" value="Fumarase/histidase_N"/>
</dbReference>
<evidence type="ECO:0000256" key="3">
    <source>
        <dbReference type="ARBA" id="ARBA00022808"/>
    </source>
</evidence>
<comment type="pathway">
    <text evidence="1 8">Amino-acid degradation; L-histidine degradation into L-glutamate; N-formimidoyl-L-glutamate from L-histidine: step 1/3.</text>
</comment>
<dbReference type="EMBL" id="LT671858">
    <property type="protein sequence ID" value="SIM78676.1"/>
    <property type="molecule type" value="Genomic_DNA"/>
</dbReference>
<evidence type="ECO:0000313" key="10">
    <source>
        <dbReference type="EMBL" id="SIM78676.1"/>
    </source>
</evidence>
<dbReference type="InterPro" id="IPR022313">
    <property type="entry name" value="Phe/His_NH3-lyase_AS"/>
</dbReference>
<dbReference type="InterPro" id="IPR001106">
    <property type="entry name" value="Aromatic_Lyase"/>
</dbReference>
<dbReference type="PANTHER" id="PTHR10362">
    <property type="entry name" value="HISTIDINE AMMONIA-LYASE"/>
    <property type="match status" value="1"/>
</dbReference>
<dbReference type="SUPFAM" id="SSF48557">
    <property type="entry name" value="L-aspartase-like"/>
    <property type="match status" value="1"/>
</dbReference>
<dbReference type="Gene3D" id="1.20.200.10">
    <property type="entry name" value="Fumarase/aspartase (Central domain)"/>
    <property type="match status" value="1"/>
</dbReference>
<evidence type="ECO:0000256" key="2">
    <source>
        <dbReference type="ARBA" id="ARBA00012994"/>
    </source>
</evidence>
<evidence type="ECO:0000256" key="5">
    <source>
        <dbReference type="ARBA" id="ARBA00049269"/>
    </source>
</evidence>
<dbReference type="GeneID" id="41588840"/>
<dbReference type="Proteomes" id="UP000195607">
    <property type="component" value="Chromosome I"/>
</dbReference>
<comment type="similarity">
    <text evidence="7">Belongs to the PAL/histidase family.</text>
</comment>
<dbReference type="RefSeq" id="WP_241869810.1">
    <property type="nucleotide sequence ID" value="NZ_LT671858.1"/>
</dbReference>
<evidence type="ECO:0000256" key="8">
    <source>
        <dbReference type="RuleBase" id="RU004479"/>
    </source>
</evidence>
<dbReference type="InterPro" id="IPR005921">
    <property type="entry name" value="HutH"/>
</dbReference>
<dbReference type="CDD" id="cd00332">
    <property type="entry name" value="PAL-HAL"/>
    <property type="match status" value="1"/>
</dbReference>
<dbReference type="GO" id="GO:0005737">
    <property type="term" value="C:cytoplasm"/>
    <property type="evidence" value="ECO:0007669"/>
    <property type="project" value="UniProtKB-SubCell"/>
</dbReference>
<keyword evidence="3 8" id="KW-0369">Histidine metabolism</keyword>
<comment type="subcellular location">
    <subcellularLocation>
        <location evidence="9">Cytoplasm</location>
    </subcellularLocation>
</comment>
<evidence type="ECO:0000256" key="7">
    <source>
        <dbReference type="RuleBase" id="RU003954"/>
    </source>
</evidence>
<gene>
    <name evidence="10" type="ORF">CSP5_1599</name>
</gene>
<comment type="catalytic activity">
    <reaction evidence="5 8">
        <text>L-histidine = trans-urocanate + NH4(+)</text>
        <dbReference type="Rhea" id="RHEA:21232"/>
        <dbReference type="ChEBI" id="CHEBI:17771"/>
        <dbReference type="ChEBI" id="CHEBI:28938"/>
        <dbReference type="ChEBI" id="CHEBI:57595"/>
        <dbReference type="EC" id="4.3.1.3"/>
    </reaction>
</comment>
<evidence type="ECO:0000256" key="1">
    <source>
        <dbReference type="ARBA" id="ARBA00005113"/>
    </source>
</evidence>
<dbReference type="InterPro" id="IPR008948">
    <property type="entry name" value="L-Aspartase-like"/>
</dbReference>
<keyword evidence="4 7" id="KW-0456">Lyase</keyword>
<dbReference type="GO" id="GO:0019557">
    <property type="term" value="P:L-histidine catabolic process to glutamate and formate"/>
    <property type="evidence" value="ECO:0007669"/>
    <property type="project" value="UniProtKB-UniPathway"/>
</dbReference>
<evidence type="ECO:0000256" key="9">
    <source>
        <dbReference type="RuleBase" id="RU004480"/>
    </source>
</evidence>
<dbReference type="PROSITE" id="PS00488">
    <property type="entry name" value="PAL_HISTIDASE"/>
    <property type="match status" value="1"/>
</dbReference>
<dbReference type="GO" id="GO:0004397">
    <property type="term" value="F:histidine ammonia-lyase activity"/>
    <property type="evidence" value="ECO:0007669"/>
    <property type="project" value="UniProtKB-UniRule"/>
</dbReference>
<dbReference type="EC" id="4.3.1.3" evidence="2 6"/>
<sequence>MEDGIIEIDGFNLNLEKYQDIVLNKKRVGISDKARTNIQKSRVSLEKLIASGKNIYGVNTGFGSLLNRKIRPEEERQLQVNLIRSHSAGFGKPLSEEKVRGIMLVRANSLCRGQSGCTVELVQKIMDFLNSGICPYVPEFGSVGSSGDLAPLSHIMLAMMGEGEILDNGIRKNASTVLKEKHIKPYELREKEALAFNNGTAAITGIGMLELIRAKNNLALATGSAILSMEALGATRKAFTPWVLKARDQPGQAKIGNALYTRLGGSASIEEGDRSRIQDAYTIRCTPQVFGAVLDTINYVESVLVREMNSTTDNPLINDEEYISAGNFHGEPVALVCDFLAIALTDLGNMIERRIARITDENLSGLDAFLVRNSGLNSGFMIAQYTAAALCNRNKILVYPGSADTIPTCANQEDHVSMGANSANKLSEINDNLNRIISTEYVLAIQGMDLKNSKYSEFSERIRRETRKYISFLEQDRPIYRDMDRMQEVMNGFEMDIYRDIFY</sequence>
<proteinExistence type="inferred from homology"/>
<name>A0A1N5W039_9ARCH</name>
<organism evidence="10 11">
    <name type="scientific">Cuniculiplasma divulgatum</name>
    <dbReference type="NCBI Taxonomy" id="1673428"/>
    <lineage>
        <taxon>Archaea</taxon>
        <taxon>Methanobacteriati</taxon>
        <taxon>Thermoplasmatota</taxon>
        <taxon>Thermoplasmata</taxon>
        <taxon>Thermoplasmatales</taxon>
        <taxon>Cuniculiplasmataceae</taxon>
        <taxon>Cuniculiplasma</taxon>
    </lineage>
</organism>
<dbReference type="GO" id="GO:0019556">
    <property type="term" value="P:L-histidine catabolic process to glutamate and formamide"/>
    <property type="evidence" value="ECO:0007669"/>
    <property type="project" value="UniProtKB-UniPathway"/>
</dbReference>